<comment type="similarity">
    <text evidence="1">Belongs to the peptidase C48 family.</text>
</comment>
<dbReference type="EnsemblMetazoa" id="AFUN001874-RA">
    <property type="protein sequence ID" value="AFUN001874-PA"/>
    <property type="gene ID" value="AFUN001874"/>
</dbReference>
<feature type="compositionally biased region" description="Polar residues" evidence="6">
    <location>
        <begin position="748"/>
        <end position="757"/>
    </location>
</feature>
<dbReference type="FunFam" id="3.30.310.130:FF:000007">
    <property type="entry name" value="polyhomeotic-proximal chromatin protein isoform X2"/>
    <property type="match status" value="1"/>
</dbReference>
<dbReference type="PROSITE" id="PS50600">
    <property type="entry name" value="ULP_PROTEASE"/>
    <property type="match status" value="1"/>
</dbReference>
<dbReference type="VEuPathDB" id="VectorBase:AFUN001874"/>
<name>A0A182R6S6_ANOFN</name>
<dbReference type="InterPro" id="IPR003653">
    <property type="entry name" value="Peptidase_C48_C"/>
</dbReference>
<evidence type="ECO:0000256" key="3">
    <source>
        <dbReference type="ARBA" id="ARBA00022670"/>
    </source>
</evidence>
<dbReference type="PANTHER" id="PTHR46896:SF3">
    <property type="entry name" value="FI06413P-RELATED"/>
    <property type="match status" value="1"/>
</dbReference>
<accession>A0A182R6S6</accession>
<feature type="domain" description="Ubiquitin-like protease family profile" evidence="7">
    <location>
        <begin position="366"/>
        <end position="649"/>
    </location>
</feature>
<dbReference type="GO" id="GO:0070139">
    <property type="term" value="F:SUMO-specific endopeptidase activity"/>
    <property type="evidence" value="ECO:0007669"/>
    <property type="project" value="TreeGrafter"/>
</dbReference>
<evidence type="ECO:0000256" key="4">
    <source>
        <dbReference type="ARBA" id="ARBA00022786"/>
    </source>
</evidence>
<dbReference type="FunFam" id="3.30.310.130:FF:000005">
    <property type="entry name" value="Uncharacterized protein, isoform C"/>
    <property type="match status" value="1"/>
</dbReference>
<evidence type="ECO:0000256" key="6">
    <source>
        <dbReference type="SAM" id="MobiDB-lite"/>
    </source>
</evidence>
<evidence type="ECO:0000313" key="8">
    <source>
        <dbReference type="EnsemblMetazoa" id="AFUN001874-PA"/>
    </source>
</evidence>
<dbReference type="Pfam" id="PF02902">
    <property type="entry name" value="Peptidase_C48"/>
    <property type="match status" value="1"/>
</dbReference>
<reference evidence="8" key="1">
    <citation type="submission" date="2020-05" db="UniProtKB">
        <authorList>
            <consortium name="EnsemblMetazoa"/>
        </authorList>
    </citation>
    <scope>IDENTIFICATION</scope>
    <source>
        <strain evidence="8">FUMOZ</strain>
    </source>
</reference>
<dbReference type="FunFam" id="1.10.418.20:FF:000001">
    <property type="entry name" value="sentrin-specific protease 6 isoform X1"/>
    <property type="match status" value="1"/>
</dbReference>
<keyword evidence="5" id="KW-0378">Hydrolase</keyword>
<feature type="region of interest" description="Disordered" evidence="6">
    <location>
        <begin position="794"/>
        <end position="864"/>
    </location>
</feature>
<feature type="compositionally biased region" description="Basic and acidic residues" evidence="6">
    <location>
        <begin position="855"/>
        <end position="864"/>
    </location>
</feature>
<dbReference type="VEuPathDB" id="VectorBase:AFUN2_012873"/>
<dbReference type="Gene3D" id="3.40.395.10">
    <property type="entry name" value="Adenoviral Proteinase, Chain A"/>
    <property type="match status" value="1"/>
</dbReference>
<feature type="compositionally biased region" description="Polar residues" evidence="6">
    <location>
        <begin position="515"/>
        <end position="526"/>
    </location>
</feature>
<feature type="region of interest" description="Disordered" evidence="6">
    <location>
        <begin position="741"/>
        <end position="781"/>
    </location>
</feature>
<dbReference type="AlphaFoldDB" id="A0A182R6S6"/>
<keyword evidence="4" id="KW-0833">Ubl conjugation pathway</keyword>
<feature type="compositionally biased region" description="Basic and acidic residues" evidence="6">
    <location>
        <begin position="528"/>
        <end position="539"/>
    </location>
</feature>
<dbReference type="GO" id="GO:0006508">
    <property type="term" value="P:proteolysis"/>
    <property type="evidence" value="ECO:0007669"/>
    <property type="project" value="UniProtKB-KW"/>
</dbReference>
<dbReference type="GO" id="GO:0016926">
    <property type="term" value="P:protein desumoylation"/>
    <property type="evidence" value="ECO:0007669"/>
    <property type="project" value="TreeGrafter"/>
</dbReference>
<organism evidence="8">
    <name type="scientific">Anopheles funestus</name>
    <name type="common">African malaria mosquito</name>
    <dbReference type="NCBI Taxonomy" id="62324"/>
    <lineage>
        <taxon>Eukaryota</taxon>
        <taxon>Metazoa</taxon>
        <taxon>Ecdysozoa</taxon>
        <taxon>Arthropoda</taxon>
        <taxon>Hexapoda</taxon>
        <taxon>Insecta</taxon>
        <taxon>Pterygota</taxon>
        <taxon>Neoptera</taxon>
        <taxon>Endopterygota</taxon>
        <taxon>Diptera</taxon>
        <taxon>Nematocera</taxon>
        <taxon>Culicoidea</taxon>
        <taxon>Culicidae</taxon>
        <taxon>Anophelinae</taxon>
        <taxon>Anopheles</taxon>
    </lineage>
</organism>
<evidence type="ECO:0000256" key="2">
    <source>
        <dbReference type="ARBA" id="ARBA00022553"/>
    </source>
</evidence>
<dbReference type="PANTHER" id="PTHR46896">
    <property type="entry name" value="SENTRIN-SPECIFIC PROTEASE"/>
    <property type="match status" value="1"/>
</dbReference>
<feature type="compositionally biased region" description="Polar residues" evidence="6">
    <location>
        <begin position="125"/>
        <end position="135"/>
    </location>
</feature>
<keyword evidence="2" id="KW-0597">Phosphoprotein</keyword>
<feature type="compositionally biased region" description="Basic residues" evidence="6">
    <location>
        <begin position="503"/>
        <end position="513"/>
    </location>
</feature>
<dbReference type="STRING" id="62324.A0A182R6S6"/>
<feature type="region of interest" description="Disordered" evidence="6">
    <location>
        <begin position="495"/>
        <end position="572"/>
    </location>
</feature>
<dbReference type="SUPFAM" id="SSF54001">
    <property type="entry name" value="Cysteine proteinases"/>
    <property type="match status" value="1"/>
</dbReference>
<dbReference type="GO" id="GO:0005737">
    <property type="term" value="C:cytoplasm"/>
    <property type="evidence" value="ECO:0007669"/>
    <property type="project" value="TreeGrafter"/>
</dbReference>
<feature type="region of interest" description="Disordered" evidence="6">
    <location>
        <begin position="70"/>
        <end position="152"/>
    </location>
</feature>
<dbReference type="InterPro" id="IPR038765">
    <property type="entry name" value="Papain-like_cys_pep_sf"/>
</dbReference>
<feature type="compositionally biased region" description="Polar residues" evidence="6">
    <location>
        <begin position="844"/>
        <end position="853"/>
    </location>
</feature>
<sequence length="864" mass="96257">MDHAKCQRCKRVFTEAPRRIPEPEKTQTPLSSSSQLPPLVPNATSTPMAGGSMRKYDIYAKKQGMNTILLRPGRGGSVRSGRGRGRGAVASKYQDVDPPVFTLSSDDEETSTANDRSKTIYKSAVGNSSKANVSQPPVKRDPLPCEPVNNEIDTSVVGNDKLRLDITDVKNLPDGQITQVDCNTIRLGTLKYDANEKVTISSKGVRIVAPNVRRPAEFVSLDLQMHEMKKVLTHFSKALNVIFLYTNNSGGAYVRKHLEMDPSSDKLPCFRPELVSNDPTKRITLLMESISEEAKSIIRNIFHPNLLEEISIRDAKELILRCSPSRSLNTSNMNVATDANGSGSNEMGDAMEIRKLLIYPPGKGGISINTEDYMCLAKDQYLNDIIIDFYLNYLKLEMLEEEERQSVHIFSTFFYNRLTTLTTRQRAPPGEGKDVKLSAAQKRHARVANWTKKDNIFEKKYIVIPINEQSHWFLAIICFPGLDCPVTMSNDVPAPDISATVKPKPKTTQRPKRNLTMQIGNTTITPVSKREMESIHLTDEDMCERDEADGDESELASDGEESDDESADDVRPPIKQPCILIFDSLTGASRSRVVATLRDYLTCEYRAKMPDKPPKLFNKLNMPGHCVKVPQQNNYTDCGLYLLQYVEHFFLEPILDYHLPIKQLQEWFETITVTKKREDICNLIKELIEKHNSSVLPLPSIDLPTLNGKMIIDPDDSLNDPEFEEDETEMEDEFVSAFDMTPEEDEQQQQLASSGTVNEAERTNETNSTSGPSLKPIGSKKTINFKRIGGQSLINRSSSNNLLDGSSNTDSPTTTTTNVSASSNASSNASGTLSAKRPLGGNAASGNKQQQQDCVRPEDTTSQR</sequence>
<feature type="compositionally biased region" description="Low complexity" evidence="6">
    <location>
        <begin position="794"/>
        <end position="835"/>
    </location>
</feature>
<dbReference type="GO" id="GO:0005634">
    <property type="term" value="C:nucleus"/>
    <property type="evidence" value="ECO:0007669"/>
    <property type="project" value="TreeGrafter"/>
</dbReference>
<proteinExistence type="inferred from homology"/>
<feature type="compositionally biased region" description="Acidic residues" evidence="6">
    <location>
        <begin position="540"/>
        <end position="567"/>
    </location>
</feature>
<protein>
    <submittedName>
        <fullName evidence="8">ULP_PROTEASE domain-containing protein</fullName>
    </submittedName>
</protein>
<dbReference type="InterPro" id="IPR051947">
    <property type="entry name" value="Sentrin-specific_protease"/>
</dbReference>
<keyword evidence="3" id="KW-0645">Protease</keyword>
<evidence type="ECO:0000259" key="7">
    <source>
        <dbReference type="PROSITE" id="PS50600"/>
    </source>
</evidence>
<feature type="compositionally biased region" description="Low complexity" evidence="6">
    <location>
        <begin position="26"/>
        <end position="37"/>
    </location>
</feature>
<evidence type="ECO:0000256" key="5">
    <source>
        <dbReference type="ARBA" id="ARBA00022801"/>
    </source>
</evidence>
<feature type="region of interest" description="Disordered" evidence="6">
    <location>
        <begin position="17"/>
        <end position="48"/>
    </location>
</feature>
<evidence type="ECO:0000256" key="1">
    <source>
        <dbReference type="ARBA" id="ARBA00005234"/>
    </source>
</evidence>